<dbReference type="Proteomes" id="UP000265618">
    <property type="component" value="Unassembled WGS sequence"/>
</dbReference>
<gene>
    <name evidence="1" type="ORF">KIPB_015204</name>
</gene>
<proteinExistence type="predicted"/>
<keyword evidence="2" id="KW-1185">Reference proteome</keyword>
<accession>A0A391P3R2</accession>
<sequence length="38" mass="4122">MLSLSLSHVSGVGDPLFPLGEFSLNDLIPRLQPSSQRI</sequence>
<organism evidence="1 2">
    <name type="scientific">Kipferlia bialata</name>
    <dbReference type="NCBI Taxonomy" id="797122"/>
    <lineage>
        <taxon>Eukaryota</taxon>
        <taxon>Metamonada</taxon>
        <taxon>Carpediemonas-like organisms</taxon>
        <taxon>Kipferlia</taxon>
    </lineage>
</organism>
<dbReference type="EMBL" id="BDIP01008347">
    <property type="protein sequence ID" value="GCA64723.1"/>
    <property type="molecule type" value="Genomic_DNA"/>
</dbReference>
<evidence type="ECO:0000313" key="2">
    <source>
        <dbReference type="Proteomes" id="UP000265618"/>
    </source>
</evidence>
<reference evidence="1 2" key="1">
    <citation type="journal article" date="2018" name="PLoS ONE">
        <title>The draft genome of Kipferlia bialata reveals reductive genome evolution in fornicate parasites.</title>
        <authorList>
            <person name="Tanifuji G."/>
            <person name="Takabayashi S."/>
            <person name="Kume K."/>
            <person name="Takagi M."/>
            <person name="Nakayama T."/>
            <person name="Kamikawa R."/>
            <person name="Inagaki Y."/>
            <person name="Hashimoto T."/>
        </authorList>
    </citation>
    <scope>NUCLEOTIDE SEQUENCE [LARGE SCALE GENOMIC DNA]</scope>
    <source>
        <strain evidence="1">NY0173</strain>
    </source>
</reference>
<name>A0A391P3R2_9EUKA</name>
<protein>
    <submittedName>
        <fullName evidence="1">Uncharacterized protein</fullName>
    </submittedName>
</protein>
<dbReference type="AlphaFoldDB" id="A0A391P3R2"/>
<comment type="caution">
    <text evidence="1">The sequence shown here is derived from an EMBL/GenBank/DDBJ whole genome shotgun (WGS) entry which is preliminary data.</text>
</comment>
<feature type="non-terminal residue" evidence="1">
    <location>
        <position position="1"/>
    </location>
</feature>
<evidence type="ECO:0000313" key="1">
    <source>
        <dbReference type="EMBL" id="GCA64723.1"/>
    </source>
</evidence>